<dbReference type="SUPFAM" id="SSF52317">
    <property type="entry name" value="Class I glutamine amidotransferase-like"/>
    <property type="match status" value="1"/>
</dbReference>
<evidence type="ECO:0000313" key="5">
    <source>
        <dbReference type="Proteomes" id="UP000285405"/>
    </source>
</evidence>
<comment type="caution">
    <text evidence="4">The sequence shown here is derived from an EMBL/GenBank/DDBJ whole genome shotgun (WGS) entry which is preliminary data.</text>
</comment>
<sequence length="718" mass="79546">MQKINVLVYAGPGSTRGSVHQCLHSLRSLLSPNYAVFTVTDRVILQEPWTKLCALLVFPGGADTAYCQSLNGDGNRIIEQYVRRGGAFLGFCAGGYYGSSRCEFEIENKALRVVGSRELSFFPDTCRGCAFKGFEYDSEAGARAVELCLPKLASGSALVSSKIACYYNGGGVFVNAAEYADKGIEILANYSGTLDVVDSGCAAVVYCKISEGRAILTGPHIEFDPANLDTKDETPEYLDMVRELSKNDSLRVALLKECLTKLGLTISPGDEVSMPHLSQLHLSSSDIQLVPDLLASWQSIITTNSIGENLIEAENDIFCLEKPVSECELESKNKSNDKGTAPNLEQTMWSKRTLNTKGQLNDFHGVDDAGPKIIKYDSIIKRITPHEAKWPETRETPYFDHQVFYRSLREYQEEKGSEAVDFGKYLMYGEVVTSTSTLLEKNPKLLSRIPTGFTFAATTQVAGRGRGSNLWISPAGSLLTSVYIKHPISPNSVGAIVFIQYLAAIAIVQGIHTYEKGFENLPIKLKWPNDIYAEDPSKRQSNSNKNSQQLYVKIGGILVNSSYTFNEGYNLVTGIGLNTTNAAPTTSLNTILNSYYQMNKKKDSTTDPSILPPTFSHEKLLARILTRFETLYKRFCRTGFDSYFHDLYYSYWLHTDQIVTLEAEGGVQARIKGISSNWGLLKVEEISSSTGRPTGKIWELQSDNNSFDFFKGLLKKKV</sequence>
<dbReference type="GO" id="GO:0005737">
    <property type="term" value="C:cytoplasm"/>
    <property type="evidence" value="ECO:0007669"/>
    <property type="project" value="TreeGrafter"/>
</dbReference>
<dbReference type="Proteomes" id="UP000285405">
    <property type="component" value="Unassembled WGS sequence"/>
</dbReference>
<dbReference type="InterPro" id="IPR004143">
    <property type="entry name" value="BPL_LPL_catalytic"/>
</dbReference>
<dbReference type="AlphaFoldDB" id="A0A420IIW5"/>
<dbReference type="InterPro" id="IPR019197">
    <property type="entry name" value="Biotin-prot_ligase_N"/>
</dbReference>
<dbReference type="PANTHER" id="PTHR12835">
    <property type="entry name" value="BIOTIN PROTEIN LIGASE"/>
    <property type="match status" value="1"/>
</dbReference>
<comment type="similarity">
    <text evidence="1">Belongs to the biotin--protein ligase family.</text>
</comment>
<evidence type="ECO:0000313" key="4">
    <source>
        <dbReference type="EMBL" id="RKF74489.1"/>
    </source>
</evidence>
<feature type="domain" description="BPL/LPL catalytic" evidence="3">
    <location>
        <begin position="411"/>
        <end position="636"/>
    </location>
</feature>
<evidence type="ECO:0000259" key="3">
    <source>
        <dbReference type="PROSITE" id="PS51733"/>
    </source>
</evidence>
<proteinExistence type="inferred from homology"/>
<dbReference type="Pfam" id="PF03099">
    <property type="entry name" value="BPL_LplA_LipB"/>
    <property type="match status" value="1"/>
</dbReference>
<protein>
    <submittedName>
        <fullName evidence="4">Biotin--protein ligase</fullName>
    </submittedName>
</protein>
<dbReference type="Pfam" id="PF09825">
    <property type="entry name" value="BPL_N"/>
    <property type="match status" value="1"/>
</dbReference>
<dbReference type="EMBL" id="MCBR01008455">
    <property type="protein sequence ID" value="RKF74489.1"/>
    <property type="molecule type" value="Genomic_DNA"/>
</dbReference>
<keyword evidence="2 4" id="KW-0436">Ligase</keyword>
<name>A0A420IIW5_9PEZI</name>
<dbReference type="CDD" id="cd03144">
    <property type="entry name" value="GATase1_ScBLP_like"/>
    <property type="match status" value="1"/>
</dbReference>
<dbReference type="InterPro" id="IPR029062">
    <property type="entry name" value="Class_I_gatase-like"/>
</dbReference>
<organism evidence="4 5">
    <name type="scientific">Golovinomyces cichoracearum</name>
    <dbReference type="NCBI Taxonomy" id="62708"/>
    <lineage>
        <taxon>Eukaryota</taxon>
        <taxon>Fungi</taxon>
        <taxon>Dikarya</taxon>
        <taxon>Ascomycota</taxon>
        <taxon>Pezizomycotina</taxon>
        <taxon>Leotiomycetes</taxon>
        <taxon>Erysiphales</taxon>
        <taxon>Erysiphaceae</taxon>
        <taxon>Golovinomyces</taxon>
    </lineage>
</organism>
<dbReference type="InterPro" id="IPR045864">
    <property type="entry name" value="aa-tRNA-synth_II/BPL/LPL"/>
</dbReference>
<gene>
    <name evidence="4" type="ORF">GcC1_084017</name>
</gene>
<dbReference type="CDD" id="cd16442">
    <property type="entry name" value="BPL"/>
    <property type="match status" value="1"/>
</dbReference>
<dbReference type="Gene3D" id="3.30.930.10">
    <property type="entry name" value="Bira Bifunctional Protein, Domain 2"/>
    <property type="match status" value="1"/>
</dbReference>
<accession>A0A420IIW5</accession>
<dbReference type="PROSITE" id="PS51733">
    <property type="entry name" value="BPL_LPL_CATALYTIC"/>
    <property type="match status" value="1"/>
</dbReference>
<evidence type="ECO:0000256" key="1">
    <source>
        <dbReference type="ARBA" id="ARBA00009934"/>
    </source>
</evidence>
<reference evidence="4 5" key="1">
    <citation type="journal article" date="2018" name="BMC Genomics">
        <title>Comparative genome analyses reveal sequence features reflecting distinct modes of host-adaptation between dicot and monocot powdery mildew.</title>
        <authorList>
            <person name="Wu Y."/>
            <person name="Ma X."/>
            <person name="Pan Z."/>
            <person name="Kale S.D."/>
            <person name="Song Y."/>
            <person name="King H."/>
            <person name="Zhang Q."/>
            <person name="Presley C."/>
            <person name="Deng X."/>
            <person name="Wei C.I."/>
            <person name="Xiao S."/>
        </authorList>
    </citation>
    <scope>NUCLEOTIDE SEQUENCE [LARGE SCALE GENOMIC DNA]</scope>
    <source>
        <strain evidence="4">UCSC1</strain>
    </source>
</reference>
<dbReference type="PANTHER" id="PTHR12835:SF5">
    <property type="entry name" value="BIOTIN--PROTEIN LIGASE"/>
    <property type="match status" value="1"/>
</dbReference>
<dbReference type="GO" id="GO:0004077">
    <property type="term" value="F:biotin--[biotin carboxyl-carrier protein] ligase activity"/>
    <property type="evidence" value="ECO:0007669"/>
    <property type="project" value="InterPro"/>
</dbReference>
<dbReference type="InterPro" id="IPR004408">
    <property type="entry name" value="Biotin_CoA_COase_ligase"/>
</dbReference>
<dbReference type="OrthoDB" id="10250105at2759"/>
<dbReference type="NCBIfam" id="TIGR00121">
    <property type="entry name" value="birA_ligase"/>
    <property type="match status" value="1"/>
</dbReference>
<dbReference type="SUPFAM" id="SSF55681">
    <property type="entry name" value="Class II aaRS and biotin synthetases"/>
    <property type="match status" value="1"/>
</dbReference>
<evidence type="ECO:0000256" key="2">
    <source>
        <dbReference type="ARBA" id="ARBA00022598"/>
    </source>
</evidence>